<proteinExistence type="predicted"/>
<dbReference type="OrthoDB" id="1204at2759"/>
<protein>
    <submittedName>
        <fullName evidence="3">Uncharacterized protein</fullName>
    </submittedName>
</protein>
<sequence>MHSKESLIADILGNNKGEGESFKNGPREGQREGFFDGMKGGSLKVTVETETVQVPAGGLAPKQRKGMETVKGTRAKKKRSRLTNGKNLEWHLTFLVPSKSEVFAAKIASAIDENIDSDSDETFVYETNMRSPHQLSRTSSISSIVSHSRHDGKIGLSGKHSMKFTNHSWSSDPDHKDSFIMFSDNTRSPGRASMFPSCILSKVETGLRSPHRIGSRTTSCPSSPHYKYQKLKHYNASCRRHFMDKNTSQFCAAHDDFYPYERIPLLYKDIRCFSEDRYHECHQHSKRKRHIFFRKFKWFFVFFLIFLACTIILIVITQPLQEPKIANATNIVVSPQVIVMDLEMVAFNPNFWQISIQKVNISVFCSKPWSDLNPINSIGNSSKEDSESLKLKSKMVKKRVNQANLYRSIVSDNTSNYQEDKLVLLGYVFQLDVPFVFRSAFFSKSISRSIAQFRLENSDHSTLENDSLIWDYNVNKDFQLIIKGFFSYYPSFFSRKQQLIQINYLINFYS</sequence>
<evidence type="ECO:0000313" key="4">
    <source>
        <dbReference type="Proteomes" id="UP000053447"/>
    </source>
</evidence>
<dbReference type="PANTHER" id="PTHR28258:SF1">
    <property type="entry name" value="VACUOLAR SEGREGATION PROTEIN 7"/>
    <property type="match status" value="1"/>
</dbReference>
<dbReference type="PANTHER" id="PTHR28258">
    <property type="entry name" value="VACUOLAR SEGREGATION PROTEIN 7"/>
    <property type="match status" value="1"/>
</dbReference>
<gene>
    <name evidence="3" type="ORF">T551_01211</name>
</gene>
<dbReference type="EMBL" id="LFWA01000005">
    <property type="protein sequence ID" value="KTW31138.1"/>
    <property type="molecule type" value="Genomic_DNA"/>
</dbReference>
<keyword evidence="2" id="KW-0472">Membrane</keyword>
<evidence type="ECO:0000313" key="3">
    <source>
        <dbReference type="EMBL" id="KTW31138.1"/>
    </source>
</evidence>
<dbReference type="STRING" id="1408657.A0A0W4ZS05"/>
<dbReference type="Pfam" id="PF12751">
    <property type="entry name" value="Vac7"/>
    <property type="match status" value="1"/>
</dbReference>
<dbReference type="GO" id="GO:0070772">
    <property type="term" value="C:PAS complex"/>
    <property type="evidence" value="ECO:0007669"/>
    <property type="project" value="TreeGrafter"/>
</dbReference>
<keyword evidence="2" id="KW-0812">Transmembrane</keyword>
<dbReference type="eggNOG" id="ENOG502QU5B">
    <property type="taxonomic scope" value="Eukaryota"/>
</dbReference>
<feature type="region of interest" description="Disordered" evidence="1">
    <location>
        <begin position="1"/>
        <end position="39"/>
    </location>
</feature>
<dbReference type="GO" id="GO:0000329">
    <property type="term" value="C:fungal-type vacuole membrane"/>
    <property type="evidence" value="ECO:0007669"/>
    <property type="project" value="TreeGrafter"/>
</dbReference>
<dbReference type="GO" id="GO:0000011">
    <property type="term" value="P:vacuole inheritance"/>
    <property type="evidence" value="ECO:0007669"/>
    <property type="project" value="TreeGrafter"/>
</dbReference>
<dbReference type="InterPro" id="IPR024260">
    <property type="entry name" value="Vac7"/>
</dbReference>
<reference evidence="4" key="1">
    <citation type="journal article" date="2016" name="Nat. Commun.">
        <title>Genome analysis of three Pneumocystis species reveals adaptation mechanisms to life exclusively in mammalian hosts.</title>
        <authorList>
            <person name="Ma L."/>
            <person name="Chen Z."/>
            <person name="Huang D.W."/>
            <person name="Kutty G."/>
            <person name="Ishihara M."/>
            <person name="Wang H."/>
            <person name="Abouelleil A."/>
            <person name="Bishop L."/>
            <person name="Davey E."/>
            <person name="Deng R."/>
            <person name="Deng X."/>
            <person name="Fan L."/>
            <person name="Fantoni G."/>
            <person name="Fitzgerald M."/>
            <person name="Gogineni E."/>
            <person name="Goldberg J.M."/>
            <person name="Handley G."/>
            <person name="Hu X."/>
            <person name="Huber C."/>
            <person name="Jiao X."/>
            <person name="Jones K."/>
            <person name="Levin J.Z."/>
            <person name="Liu Y."/>
            <person name="Macdonald P."/>
            <person name="Melnikov A."/>
            <person name="Raley C."/>
            <person name="Sassi M."/>
            <person name="Sherman B.T."/>
            <person name="Song X."/>
            <person name="Sykes S."/>
            <person name="Tran B."/>
            <person name="Walsh L."/>
            <person name="Xia Y."/>
            <person name="Yang J."/>
            <person name="Young S."/>
            <person name="Zeng Q."/>
            <person name="Zheng X."/>
            <person name="Stephens R."/>
            <person name="Nusbaum C."/>
            <person name="Birren B.W."/>
            <person name="Azadi P."/>
            <person name="Lempicki R.A."/>
            <person name="Cuomo C.A."/>
            <person name="Kovacs J.A."/>
        </authorList>
    </citation>
    <scope>NUCLEOTIDE SEQUENCE [LARGE SCALE GENOMIC DNA]</scope>
    <source>
        <strain evidence="4">RU7</strain>
    </source>
</reference>
<dbReference type="GeneID" id="28939729"/>
<evidence type="ECO:0000256" key="1">
    <source>
        <dbReference type="SAM" id="MobiDB-lite"/>
    </source>
</evidence>
<dbReference type="AlphaFoldDB" id="A0A0W4ZS05"/>
<dbReference type="Proteomes" id="UP000053447">
    <property type="component" value="Unassembled WGS sequence"/>
</dbReference>
<keyword evidence="4" id="KW-1185">Reference proteome</keyword>
<feature type="transmembrane region" description="Helical" evidence="2">
    <location>
        <begin position="296"/>
        <end position="316"/>
    </location>
</feature>
<name>A0A0W4ZS05_PNEJ7</name>
<organism evidence="3 4">
    <name type="scientific">Pneumocystis jirovecii (strain RU7)</name>
    <name type="common">Human pneumocystis pneumonia agent</name>
    <dbReference type="NCBI Taxonomy" id="1408657"/>
    <lineage>
        <taxon>Eukaryota</taxon>
        <taxon>Fungi</taxon>
        <taxon>Dikarya</taxon>
        <taxon>Ascomycota</taxon>
        <taxon>Taphrinomycotina</taxon>
        <taxon>Pneumocystomycetes</taxon>
        <taxon>Pneumocystaceae</taxon>
        <taxon>Pneumocystis</taxon>
    </lineage>
</organism>
<accession>A0A0W4ZS05</accession>
<evidence type="ECO:0000256" key="2">
    <source>
        <dbReference type="SAM" id="Phobius"/>
    </source>
</evidence>
<dbReference type="VEuPathDB" id="FungiDB:T551_01211"/>
<dbReference type="GO" id="GO:0010513">
    <property type="term" value="P:positive regulation of phosphatidylinositol biosynthetic process"/>
    <property type="evidence" value="ECO:0007669"/>
    <property type="project" value="TreeGrafter"/>
</dbReference>
<dbReference type="RefSeq" id="XP_018230128.1">
    <property type="nucleotide sequence ID" value="XM_018373474.1"/>
</dbReference>
<keyword evidence="2" id="KW-1133">Transmembrane helix</keyword>
<dbReference type="GO" id="GO:1903778">
    <property type="term" value="P:protein localization to vacuolar membrane"/>
    <property type="evidence" value="ECO:0007669"/>
    <property type="project" value="TreeGrafter"/>
</dbReference>
<comment type="caution">
    <text evidence="3">The sequence shown here is derived from an EMBL/GenBank/DDBJ whole genome shotgun (WGS) entry which is preliminary data.</text>
</comment>
<feature type="compositionally biased region" description="Basic and acidic residues" evidence="1">
    <location>
        <begin position="17"/>
        <end position="34"/>
    </location>
</feature>